<name>A0A7D3VVD1_ACTVE</name>
<dbReference type="EMBL" id="CP053892">
    <property type="protein sequence ID" value="QKG21994.1"/>
    <property type="molecule type" value="Genomic_DNA"/>
</dbReference>
<organism evidence="1 2">
    <name type="scientific">Actinomadura verrucosospora</name>
    <dbReference type="NCBI Taxonomy" id="46165"/>
    <lineage>
        <taxon>Bacteria</taxon>
        <taxon>Bacillati</taxon>
        <taxon>Actinomycetota</taxon>
        <taxon>Actinomycetes</taxon>
        <taxon>Streptosporangiales</taxon>
        <taxon>Thermomonosporaceae</taxon>
        <taxon>Actinomadura</taxon>
    </lineage>
</organism>
<gene>
    <name evidence="1" type="ORF">ACTIVE_3632</name>
</gene>
<dbReference type="RefSeq" id="WP_173096187.1">
    <property type="nucleotide sequence ID" value="NZ_CP053892.1"/>
</dbReference>
<protein>
    <submittedName>
        <fullName evidence="1">Uncharacterized protein</fullName>
    </submittedName>
</protein>
<accession>A0A7D3VVD1</accession>
<evidence type="ECO:0000313" key="2">
    <source>
        <dbReference type="Proteomes" id="UP000501240"/>
    </source>
</evidence>
<evidence type="ECO:0000313" key="1">
    <source>
        <dbReference type="EMBL" id="QKG21994.1"/>
    </source>
</evidence>
<sequence>MSAPESGEGAAGGEAHVRLQMLGMHLKAHGFAVEHVNGGLVVRNADAAGCCDGQRVRGDTITCRPYEADGGRYWFFTSWRRPLTEAERVTDAVVMVKGYLASAP</sequence>
<dbReference type="Proteomes" id="UP000501240">
    <property type="component" value="Chromosome"/>
</dbReference>
<proteinExistence type="predicted"/>
<dbReference type="AlphaFoldDB" id="A0A7D3VVD1"/>
<keyword evidence="2" id="KW-1185">Reference proteome</keyword>
<reference evidence="1 2" key="1">
    <citation type="submission" date="2020-05" db="EMBL/GenBank/DDBJ databases">
        <title>Actinomadura verrucosospora NRRL-B18236 (PFL_A860) Genome sequencing and assembly.</title>
        <authorList>
            <person name="Samborskyy M."/>
        </authorList>
    </citation>
    <scope>NUCLEOTIDE SEQUENCE [LARGE SCALE GENOMIC DNA]</scope>
    <source>
        <strain evidence="1 2">NRRL:B18236</strain>
    </source>
</reference>